<dbReference type="InterPro" id="IPR011006">
    <property type="entry name" value="CheY-like_superfamily"/>
</dbReference>
<dbReference type="SUPFAM" id="SSF52172">
    <property type="entry name" value="CheY-like"/>
    <property type="match status" value="1"/>
</dbReference>
<reference evidence="10 11" key="1">
    <citation type="journal article" date="2023" name="Microorganisms">
        <title>Thiorhodovibrio frisius and Trv. litoralis spp. nov., Two Novel Members from a Clade of Fastidious Purple Sulfur Bacteria That Exhibit Unique Red-Shifted Light-Harvesting Capabilities.</title>
        <authorList>
            <person name="Methner A."/>
            <person name="Kuzyk S.B."/>
            <person name="Petersen J."/>
            <person name="Bauer S."/>
            <person name="Brinkmann H."/>
            <person name="Sichau K."/>
            <person name="Wanner G."/>
            <person name="Wolf J."/>
            <person name="Neumann-Schaal M."/>
            <person name="Henke P."/>
            <person name="Tank M."/>
            <person name="Sproer C."/>
            <person name="Bunk B."/>
            <person name="Overmann J."/>
        </authorList>
    </citation>
    <scope>NUCLEOTIDE SEQUENCE [LARGE SCALE GENOMIC DNA]</scope>
    <source>
        <strain evidence="10 11">DSM 6702</strain>
    </source>
</reference>
<dbReference type="SMART" id="SM00448">
    <property type="entry name" value="REC"/>
    <property type="match status" value="1"/>
</dbReference>
<dbReference type="PROSITE" id="PS51755">
    <property type="entry name" value="OMPR_PHOB"/>
    <property type="match status" value="1"/>
</dbReference>
<dbReference type="Proteomes" id="UP001432180">
    <property type="component" value="Chromosome"/>
</dbReference>
<dbReference type="InterPro" id="IPR036388">
    <property type="entry name" value="WH-like_DNA-bd_sf"/>
</dbReference>
<evidence type="ECO:0000256" key="1">
    <source>
        <dbReference type="ARBA" id="ARBA00022553"/>
    </source>
</evidence>
<dbReference type="PANTHER" id="PTHR48111">
    <property type="entry name" value="REGULATOR OF RPOS"/>
    <property type="match status" value="1"/>
</dbReference>
<feature type="domain" description="Response regulatory" evidence="8">
    <location>
        <begin position="13"/>
        <end position="126"/>
    </location>
</feature>
<protein>
    <submittedName>
        <fullName evidence="10">Transcriptional regulatory protein OmpR</fullName>
    </submittedName>
</protein>
<dbReference type="PANTHER" id="PTHR48111:SF4">
    <property type="entry name" value="DNA-BINDING DUAL TRANSCRIPTIONAL REGULATOR OMPR"/>
    <property type="match status" value="1"/>
</dbReference>
<dbReference type="InterPro" id="IPR016032">
    <property type="entry name" value="Sig_transdc_resp-reg_C-effctor"/>
</dbReference>
<keyword evidence="3" id="KW-0805">Transcription regulation</keyword>
<dbReference type="Gene3D" id="1.10.10.10">
    <property type="entry name" value="Winged helix-like DNA-binding domain superfamily/Winged helix DNA-binding domain"/>
    <property type="match status" value="1"/>
</dbReference>
<name>A0ABZ0S9S4_9GAMM</name>
<keyword evidence="4 7" id="KW-0238">DNA-binding</keyword>
<accession>A0ABZ0S9S4</accession>
<dbReference type="PROSITE" id="PS50110">
    <property type="entry name" value="RESPONSE_REGULATORY"/>
    <property type="match status" value="1"/>
</dbReference>
<dbReference type="CDD" id="cd00383">
    <property type="entry name" value="trans_reg_C"/>
    <property type="match status" value="1"/>
</dbReference>
<dbReference type="Pfam" id="PF00072">
    <property type="entry name" value="Response_reg"/>
    <property type="match status" value="1"/>
</dbReference>
<dbReference type="EMBL" id="CP121472">
    <property type="protein sequence ID" value="WPL16315.1"/>
    <property type="molecule type" value="Genomic_DNA"/>
</dbReference>
<keyword evidence="11" id="KW-1185">Reference proteome</keyword>
<dbReference type="Gene3D" id="3.40.50.2300">
    <property type="match status" value="1"/>
</dbReference>
<evidence type="ECO:0000256" key="7">
    <source>
        <dbReference type="PROSITE-ProRule" id="PRU01091"/>
    </source>
</evidence>
<evidence type="ECO:0000256" key="5">
    <source>
        <dbReference type="ARBA" id="ARBA00023163"/>
    </source>
</evidence>
<evidence type="ECO:0000313" key="10">
    <source>
        <dbReference type="EMBL" id="WPL16315.1"/>
    </source>
</evidence>
<gene>
    <name evidence="10" type="primary">ompR</name>
    <name evidence="10" type="ORF">Thiowin_01268</name>
</gene>
<evidence type="ECO:0000259" key="8">
    <source>
        <dbReference type="PROSITE" id="PS50110"/>
    </source>
</evidence>
<feature type="domain" description="OmpR/PhoB-type" evidence="9">
    <location>
        <begin position="142"/>
        <end position="241"/>
    </location>
</feature>
<feature type="DNA-binding region" description="OmpR/PhoB-type" evidence="7">
    <location>
        <begin position="142"/>
        <end position="241"/>
    </location>
</feature>
<proteinExistence type="predicted"/>
<evidence type="ECO:0000259" key="9">
    <source>
        <dbReference type="PROSITE" id="PS51755"/>
    </source>
</evidence>
<evidence type="ECO:0000256" key="4">
    <source>
        <dbReference type="ARBA" id="ARBA00023125"/>
    </source>
</evidence>
<sequence>MDKAPSKTAEKSRVLVVDDDQGLRHLLLDYLEREGFNVIGVEDGEQMFACLETESADIIILDLMLPGEDGLSLARRLRQTYSTPIIILSARGDEIDRIVGLEVGADDYLPKPFNPRELLARIRAVLRRHSPAATEEAEEDSDDSHHFGPYRLNIGLRQLERDGETLSLTSGEFDLLNVFCEHPNRLLERDRLLDLLKGYERNPFDRSIDVQVARLRAKIEPDKKHPRYIRTVWGRGYIFTPKGQA</sequence>
<evidence type="ECO:0000256" key="6">
    <source>
        <dbReference type="PROSITE-ProRule" id="PRU00169"/>
    </source>
</evidence>
<dbReference type="SMART" id="SM00862">
    <property type="entry name" value="Trans_reg_C"/>
    <property type="match status" value="1"/>
</dbReference>
<dbReference type="Gene3D" id="6.10.250.690">
    <property type="match status" value="1"/>
</dbReference>
<feature type="modified residue" description="4-aspartylphosphate" evidence="6">
    <location>
        <position position="62"/>
    </location>
</feature>
<dbReference type="RefSeq" id="WP_328986859.1">
    <property type="nucleotide sequence ID" value="NZ_CP121472.1"/>
</dbReference>
<dbReference type="SUPFAM" id="SSF46894">
    <property type="entry name" value="C-terminal effector domain of the bipartite response regulators"/>
    <property type="match status" value="1"/>
</dbReference>
<keyword evidence="2" id="KW-0902">Two-component regulatory system</keyword>
<keyword evidence="5" id="KW-0804">Transcription</keyword>
<evidence type="ECO:0000256" key="2">
    <source>
        <dbReference type="ARBA" id="ARBA00023012"/>
    </source>
</evidence>
<keyword evidence="1 6" id="KW-0597">Phosphoprotein</keyword>
<evidence type="ECO:0000313" key="11">
    <source>
        <dbReference type="Proteomes" id="UP001432180"/>
    </source>
</evidence>
<dbReference type="Pfam" id="PF00486">
    <property type="entry name" value="Trans_reg_C"/>
    <property type="match status" value="1"/>
</dbReference>
<dbReference type="InterPro" id="IPR001867">
    <property type="entry name" value="OmpR/PhoB-type_DNA-bd"/>
</dbReference>
<dbReference type="InterPro" id="IPR039420">
    <property type="entry name" value="WalR-like"/>
</dbReference>
<organism evidence="10 11">
    <name type="scientific">Thiorhodovibrio winogradskyi</name>
    <dbReference type="NCBI Taxonomy" id="77007"/>
    <lineage>
        <taxon>Bacteria</taxon>
        <taxon>Pseudomonadati</taxon>
        <taxon>Pseudomonadota</taxon>
        <taxon>Gammaproteobacteria</taxon>
        <taxon>Chromatiales</taxon>
        <taxon>Chromatiaceae</taxon>
        <taxon>Thiorhodovibrio</taxon>
    </lineage>
</organism>
<dbReference type="InterPro" id="IPR001789">
    <property type="entry name" value="Sig_transdc_resp-reg_receiver"/>
</dbReference>
<evidence type="ECO:0000256" key="3">
    <source>
        <dbReference type="ARBA" id="ARBA00023015"/>
    </source>
</evidence>